<sequence>MTLPVPSNAIIGIVNILASIPALSKCKNITPPKNKKTSTTNTNDNNDFQQSSSDESSSSKLFAKSSLLLENFVEDNTQQPFNTIDIDDNDTQQNSGKNTIEADTIEADDNDTQQYSSSQAISDNTLNNSIPKSKKIIEKKKSKHLICSTCSKMTKNSLSKKAAVEPKKQATSNKLKKIKY</sequence>
<feature type="region of interest" description="Disordered" evidence="1">
    <location>
        <begin position="80"/>
        <end position="111"/>
    </location>
</feature>
<evidence type="ECO:0000313" key="2">
    <source>
        <dbReference type="EMBL" id="KAF0517736.1"/>
    </source>
</evidence>
<dbReference type="Proteomes" id="UP000439903">
    <property type="component" value="Unassembled WGS sequence"/>
</dbReference>
<feature type="compositionally biased region" description="Low complexity" evidence="1">
    <location>
        <begin position="37"/>
        <end position="57"/>
    </location>
</feature>
<organism evidence="2 3">
    <name type="scientific">Gigaspora margarita</name>
    <dbReference type="NCBI Taxonomy" id="4874"/>
    <lineage>
        <taxon>Eukaryota</taxon>
        <taxon>Fungi</taxon>
        <taxon>Fungi incertae sedis</taxon>
        <taxon>Mucoromycota</taxon>
        <taxon>Glomeromycotina</taxon>
        <taxon>Glomeromycetes</taxon>
        <taxon>Diversisporales</taxon>
        <taxon>Gigasporaceae</taxon>
        <taxon>Gigaspora</taxon>
    </lineage>
</organism>
<proteinExistence type="predicted"/>
<dbReference type="OrthoDB" id="2491842at2759"/>
<keyword evidence="3" id="KW-1185">Reference proteome</keyword>
<evidence type="ECO:0000256" key="1">
    <source>
        <dbReference type="SAM" id="MobiDB-lite"/>
    </source>
</evidence>
<dbReference type="AlphaFoldDB" id="A0A8H4ANX2"/>
<comment type="caution">
    <text evidence="2">The sequence shown here is derived from an EMBL/GenBank/DDBJ whole genome shotgun (WGS) entry which is preliminary data.</text>
</comment>
<accession>A0A8H4ANX2</accession>
<gene>
    <name evidence="2" type="ORF">F8M41_016875</name>
</gene>
<reference evidence="2 3" key="1">
    <citation type="journal article" date="2019" name="Environ. Microbiol.">
        <title>At the nexus of three kingdoms: the genome of the mycorrhizal fungus Gigaspora margarita provides insights into plant, endobacterial and fungal interactions.</title>
        <authorList>
            <person name="Venice F."/>
            <person name="Ghignone S."/>
            <person name="Salvioli di Fossalunga A."/>
            <person name="Amselem J."/>
            <person name="Novero M."/>
            <person name="Xianan X."/>
            <person name="Sedzielewska Toro K."/>
            <person name="Morin E."/>
            <person name="Lipzen A."/>
            <person name="Grigoriev I.V."/>
            <person name="Henrissat B."/>
            <person name="Martin F.M."/>
            <person name="Bonfante P."/>
        </authorList>
    </citation>
    <scope>NUCLEOTIDE SEQUENCE [LARGE SCALE GENOMIC DNA]</scope>
    <source>
        <strain evidence="2 3">BEG34</strain>
    </source>
</reference>
<protein>
    <submittedName>
        <fullName evidence="2">Uncharacterized protein</fullName>
    </submittedName>
</protein>
<feature type="region of interest" description="Disordered" evidence="1">
    <location>
        <begin position="27"/>
        <end position="57"/>
    </location>
</feature>
<name>A0A8H4ANX2_GIGMA</name>
<feature type="region of interest" description="Disordered" evidence="1">
    <location>
        <begin position="160"/>
        <end position="180"/>
    </location>
</feature>
<dbReference type="EMBL" id="WTPW01000375">
    <property type="protein sequence ID" value="KAF0517736.1"/>
    <property type="molecule type" value="Genomic_DNA"/>
</dbReference>
<evidence type="ECO:0000313" key="3">
    <source>
        <dbReference type="Proteomes" id="UP000439903"/>
    </source>
</evidence>